<dbReference type="SMART" id="SM00194">
    <property type="entry name" value="PTPc"/>
    <property type="match status" value="1"/>
</dbReference>
<dbReference type="Proteomes" id="UP000694844">
    <property type="component" value="Chromosome 6"/>
</dbReference>
<dbReference type="Gene3D" id="3.90.190.10">
    <property type="entry name" value="Protein tyrosine phosphatase superfamily"/>
    <property type="match status" value="1"/>
</dbReference>
<dbReference type="GeneID" id="111101779"/>
<dbReference type="InterPro" id="IPR000242">
    <property type="entry name" value="PTP_cat"/>
</dbReference>
<name>A0A8B8AFY5_CRAVI</name>
<gene>
    <name evidence="4" type="primary">LOC111101779</name>
</gene>
<accession>A0A8B8AFY5</accession>
<dbReference type="InterPro" id="IPR000387">
    <property type="entry name" value="Tyr_Pase_dom"/>
</dbReference>
<dbReference type="Pfam" id="PF00102">
    <property type="entry name" value="Y_phosphatase"/>
    <property type="match status" value="1"/>
</dbReference>
<feature type="domain" description="Tyrosine-protein phosphatase" evidence="1">
    <location>
        <begin position="83"/>
        <end position="312"/>
    </location>
</feature>
<dbReference type="SMART" id="SM00404">
    <property type="entry name" value="PTPc_motif"/>
    <property type="match status" value="1"/>
</dbReference>
<dbReference type="OrthoDB" id="6407541at2759"/>
<organism evidence="3 4">
    <name type="scientific">Crassostrea virginica</name>
    <name type="common">Eastern oyster</name>
    <dbReference type="NCBI Taxonomy" id="6565"/>
    <lineage>
        <taxon>Eukaryota</taxon>
        <taxon>Metazoa</taxon>
        <taxon>Spiralia</taxon>
        <taxon>Lophotrochozoa</taxon>
        <taxon>Mollusca</taxon>
        <taxon>Bivalvia</taxon>
        <taxon>Autobranchia</taxon>
        <taxon>Pteriomorphia</taxon>
        <taxon>Ostreida</taxon>
        <taxon>Ostreoidea</taxon>
        <taxon>Ostreidae</taxon>
        <taxon>Crassostrea</taxon>
    </lineage>
</organism>
<dbReference type="InterPro" id="IPR003595">
    <property type="entry name" value="Tyr_Pase_cat"/>
</dbReference>
<dbReference type="RefSeq" id="XP_022290090.1">
    <property type="nucleotide sequence ID" value="XM_022434382.1"/>
</dbReference>
<sequence>MRIDRKNMIENLDVYAYLYYALYESFRTKFFLLSAEQFTHKIESEHNLDNTAWMSNIRKEFNILSSLKSMESREMDVAKTCSPYTEIYRDGIVLSSNIPGLRSSYNATLLSTFSTRDCFIVGENPGTDSLLDLVRILLDHKCCTLICTNPFSEVHPLKSKDWIFVSTDTNTCTTFHYQMEVDSVQQMSSRVIMSVLRLKSSATSDWHEVIVYEMTTWETTGMLPPDVNALLDVIKLVQLREGTDPEGRIVLISKDGAKGCGLFCAVYNAIQQLQQDGEVDLFTIVRLLQSRRPEMISDLKEYVVCYQTVTEFIKSRPAQKVDNQKNTTQACKVEYSNTEM</sequence>
<dbReference type="GO" id="GO:0004725">
    <property type="term" value="F:protein tyrosine phosphatase activity"/>
    <property type="evidence" value="ECO:0007669"/>
    <property type="project" value="InterPro"/>
</dbReference>
<dbReference type="KEGG" id="cvn:111101779"/>
<proteinExistence type="predicted"/>
<dbReference type="InterPro" id="IPR029021">
    <property type="entry name" value="Prot-tyrosine_phosphatase-like"/>
</dbReference>
<dbReference type="PANTHER" id="PTHR19134">
    <property type="entry name" value="RECEPTOR-TYPE TYROSINE-PROTEIN PHOSPHATASE"/>
    <property type="match status" value="1"/>
</dbReference>
<protein>
    <submittedName>
        <fullName evidence="4">Receptor-type tyrosine-protein phosphatase S-like</fullName>
    </submittedName>
</protein>
<evidence type="ECO:0000313" key="4">
    <source>
        <dbReference type="RefSeq" id="XP_022290090.1"/>
    </source>
</evidence>
<reference evidence="4" key="1">
    <citation type="submission" date="2025-08" db="UniProtKB">
        <authorList>
            <consortium name="RefSeq"/>
        </authorList>
    </citation>
    <scope>IDENTIFICATION</scope>
    <source>
        <tissue evidence="4">Whole sample</tissue>
    </source>
</reference>
<evidence type="ECO:0000313" key="3">
    <source>
        <dbReference type="Proteomes" id="UP000694844"/>
    </source>
</evidence>
<keyword evidence="3" id="KW-1185">Reference proteome</keyword>
<dbReference type="AlphaFoldDB" id="A0A8B8AFY5"/>
<dbReference type="PROSITE" id="PS50056">
    <property type="entry name" value="TYR_PHOSPHATASE_2"/>
    <property type="match status" value="1"/>
</dbReference>
<evidence type="ECO:0000259" key="2">
    <source>
        <dbReference type="PROSITE" id="PS50056"/>
    </source>
</evidence>
<dbReference type="InterPro" id="IPR050348">
    <property type="entry name" value="Protein-Tyr_Phosphatase"/>
</dbReference>
<dbReference type="SUPFAM" id="SSF52799">
    <property type="entry name" value="(Phosphotyrosine protein) phosphatases II"/>
    <property type="match status" value="1"/>
</dbReference>
<evidence type="ECO:0000259" key="1">
    <source>
        <dbReference type="PROSITE" id="PS50055"/>
    </source>
</evidence>
<feature type="domain" description="Tyrosine specific protein phosphatases" evidence="2">
    <location>
        <begin position="231"/>
        <end position="303"/>
    </location>
</feature>
<dbReference type="PROSITE" id="PS50055">
    <property type="entry name" value="TYR_PHOSPHATASE_PTP"/>
    <property type="match status" value="1"/>
</dbReference>
<dbReference type="PANTHER" id="PTHR19134:SF534">
    <property type="entry name" value="LD27988P"/>
    <property type="match status" value="1"/>
</dbReference>